<sequence>MLTTSVEAICLNYRPKKDNTFPIMLRLTKSGKRKYVSLGISVLEKDWDFKKNLPKKSCPDREAIVKLISDKVSAYNSLIMDLTARQQEFTVSSLIQTLENRRKVQTVGEMYDYLIDEFRKTAHLGTMSVYRQSKSSLTKFNRTLDIPFSDIDCQWLERYEKWLKGRNIKDTTVSILFRTLRSVFNRALSMKLIKQDIYPFNDFKVSKFDVRTKKRAVTKEDVKKIMSLDLSGERHYMQLARDIFMFSYFGAGINFSDIALLRYCDISDGRVRYIRKKTGKEISFPLSDAGKEIIRRYSRPDATSEDYIFPILDRKIHRTEMQRKNRIHKVIGKVNPCLTEIGRMAGLETHLTTYVARHTFATVLKRSGVNIAIISESMGHSDIATTQIYLDSFENSQIDEAMKNLL</sequence>
<dbReference type="EMBL" id="JADILV010000012">
    <property type="protein sequence ID" value="MBO8482898.1"/>
    <property type="molecule type" value="Genomic_DNA"/>
</dbReference>
<dbReference type="Gene3D" id="1.10.150.130">
    <property type="match status" value="1"/>
</dbReference>
<dbReference type="Proteomes" id="UP000725002">
    <property type="component" value="Unassembled WGS sequence"/>
</dbReference>
<dbReference type="CDD" id="cd01185">
    <property type="entry name" value="INTN1_C_like"/>
    <property type="match status" value="1"/>
</dbReference>
<comment type="caution">
    <text evidence="5">The sequence shown here is derived from an EMBL/GenBank/DDBJ whole genome shotgun (WGS) entry which is preliminary data.</text>
</comment>
<evidence type="ECO:0000259" key="4">
    <source>
        <dbReference type="PROSITE" id="PS51898"/>
    </source>
</evidence>
<dbReference type="PANTHER" id="PTHR30349">
    <property type="entry name" value="PHAGE INTEGRASE-RELATED"/>
    <property type="match status" value="1"/>
</dbReference>
<feature type="domain" description="Tyr recombinase" evidence="4">
    <location>
        <begin position="212"/>
        <end position="403"/>
    </location>
</feature>
<keyword evidence="2" id="KW-0238">DNA-binding</keyword>
<dbReference type="InterPro" id="IPR002104">
    <property type="entry name" value="Integrase_catalytic"/>
</dbReference>
<dbReference type="SUPFAM" id="SSF56349">
    <property type="entry name" value="DNA breaking-rejoining enzymes"/>
    <property type="match status" value="1"/>
</dbReference>
<dbReference type="InterPro" id="IPR025269">
    <property type="entry name" value="SAM-like_dom"/>
</dbReference>
<dbReference type="PROSITE" id="PS51898">
    <property type="entry name" value="TYR_RECOMBINASE"/>
    <property type="match status" value="1"/>
</dbReference>
<reference evidence="5" key="2">
    <citation type="journal article" date="2021" name="PeerJ">
        <title>Extensive microbial diversity within the chicken gut microbiome revealed by metagenomics and culture.</title>
        <authorList>
            <person name="Gilroy R."/>
            <person name="Ravi A."/>
            <person name="Getino M."/>
            <person name="Pursley I."/>
            <person name="Horton D.L."/>
            <person name="Alikhan N.F."/>
            <person name="Baker D."/>
            <person name="Gharbi K."/>
            <person name="Hall N."/>
            <person name="Watson M."/>
            <person name="Adriaenssens E.M."/>
            <person name="Foster-Nyarko E."/>
            <person name="Jarju S."/>
            <person name="Secka A."/>
            <person name="Antonio M."/>
            <person name="Oren A."/>
            <person name="Chaudhuri R.R."/>
            <person name="La Ragione R."/>
            <person name="Hildebrand F."/>
            <person name="Pallen M.J."/>
        </authorList>
    </citation>
    <scope>NUCLEOTIDE SEQUENCE</scope>
    <source>
        <strain evidence="5">G3-8215</strain>
    </source>
</reference>
<dbReference type="Pfam" id="PF13102">
    <property type="entry name" value="Phage_int_SAM_5"/>
    <property type="match status" value="1"/>
</dbReference>
<comment type="similarity">
    <text evidence="1">Belongs to the 'phage' integrase family.</text>
</comment>
<dbReference type="PANTHER" id="PTHR30349:SF64">
    <property type="entry name" value="PROPHAGE INTEGRASE INTD-RELATED"/>
    <property type="match status" value="1"/>
</dbReference>
<dbReference type="GO" id="GO:0015074">
    <property type="term" value="P:DNA integration"/>
    <property type="evidence" value="ECO:0007669"/>
    <property type="project" value="InterPro"/>
</dbReference>
<gene>
    <name evidence="5" type="ORF">IAB75_02105</name>
</gene>
<dbReference type="InterPro" id="IPR010998">
    <property type="entry name" value="Integrase_recombinase_N"/>
</dbReference>
<proteinExistence type="inferred from homology"/>
<organism evidence="5 6">
    <name type="scientific">Candidatus Cryptobacteroides avicola</name>
    <dbReference type="NCBI Taxonomy" id="2840757"/>
    <lineage>
        <taxon>Bacteria</taxon>
        <taxon>Pseudomonadati</taxon>
        <taxon>Bacteroidota</taxon>
        <taxon>Bacteroidia</taxon>
        <taxon>Bacteroidales</taxon>
        <taxon>Candidatus Cryptobacteroides</taxon>
    </lineage>
</organism>
<dbReference type="GO" id="GO:0003677">
    <property type="term" value="F:DNA binding"/>
    <property type="evidence" value="ECO:0007669"/>
    <property type="project" value="UniProtKB-KW"/>
</dbReference>
<keyword evidence="3" id="KW-0233">DNA recombination</keyword>
<evidence type="ECO:0000313" key="5">
    <source>
        <dbReference type="EMBL" id="MBO8482898.1"/>
    </source>
</evidence>
<dbReference type="InterPro" id="IPR011010">
    <property type="entry name" value="DNA_brk_join_enz"/>
</dbReference>
<dbReference type="InterPro" id="IPR013762">
    <property type="entry name" value="Integrase-like_cat_sf"/>
</dbReference>
<evidence type="ECO:0000256" key="3">
    <source>
        <dbReference type="ARBA" id="ARBA00023172"/>
    </source>
</evidence>
<dbReference type="AlphaFoldDB" id="A0A940DT63"/>
<dbReference type="InterPro" id="IPR035386">
    <property type="entry name" value="Arm-DNA-bind_5"/>
</dbReference>
<dbReference type="Gene3D" id="1.10.443.10">
    <property type="entry name" value="Intergrase catalytic core"/>
    <property type="match status" value="1"/>
</dbReference>
<evidence type="ECO:0000256" key="1">
    <source>
        <dbReference type="ARBA" id="ARBA00008857"/>
    </source>
</evidence>
<accession>A0A940DT63</accession>
<name>A0A940DT63_9BACT</name>
<dbReference type="Pfam" id="PF17293">
    <property type="entry name" value="Arm-DNA-bind_5"/>
    <property type="match status" value="1"/>
</dbReference>
<evidence type="ECO:0000256" key="2">
    <source>
        <dbReference type="ARBA" id="ARBA00023125"/>
    </source>
</evidence>
<protein>
    <submittedName>
        <fullName evidence="5">Site-specific integrase</fullName>
    </submittedName>
</protein>
<dbReference type="GO" id="GO:0006310">
    <property type="term" value="P:DNA recombination"/>
    <property type="evidence" value="ECO:0007669"/>
    <property type="project" value="UniProtKB-KW"/>
</dbReference>
<dbReference type="Pfam" id="PF00589">
    <property type="entry name" value="Phage_integrase"/>
    <property type="match status" value="1"/>
</dbReference>
<dbReference type="InterPro" id="IPR050090">
    <property type="entry name" value="Tyrosine_recombinase_XerCD"/>
</dbReference>
<reference evidence="5" key="1">
    <citation type="submission" date="2020-10" db="EMBL/GenBank/DDBJ databases">
        <authorList>
            <person name="Gilroy R."/>
        </authorList>
    </citation>
    <scope>NUCLEOTIDE SEQUENCE</scope>
    <source>
        <strain evidence="5">G3-8215</strain>
    </source>
</reference>
<evidence type="ECO:0000313" key="6">
    <source>
        <dbReference type="Proteomes" id="UP000725002"/>
    </source>
</evidence>